<name>A0A183A0H1_9TREM</name>
<dbReference type="AlphaFoldDB" id="A0A183A0H1"/>
<organism evidence="3">
    <name type="scientific">Echinostoma caproni</name>
    <dbReference type="NCBI Taxonomy" id="27848"/>
    <lineage>
        <taxon>Eukaryota</taxon>
        <taxon>Metazoa</taxon>
        <taxon>Spiralia</taxon>
        <taxon>Lophotrochozoa</taxon>
        <taxon>Platyhelminthes</taxon>
        <taxon>Trematoda</taxon>
        <taxon>Digenea</taxon>
        <taxon>Plagiorchiida</taxon>
        <taxon>Echinostomata</taxon>
        <taxon>Echinostomatoidea</taxon>
        <taxon>Echinostomatidae</taxon>
        <taxon>Echinostoma</taxon>
    </lineage>
</organism>
<gene>
    <name evidence="1" type="ORF">ECPE_LOCUS456</name>
</gene>
<dbReference type="EMBL" id="UZAN01001502">
    <property type="protein sequence ID" value="VDP22900.1"/>
    <property type="molecule type" value="Genomic_DNA"/>
</dbReference>
<evidence type="ECO:0000313" key="3">
    <source>
        <dbReference type="WBParaSite" id="ECPE_0000045601-mRNA-1"/>
    </source>
</evidence>
<reference evidence="1 2" key="2">
    <citation type="submission" date="2018-11" db="EMBL/GenBank/DDBJ databases">
        <authorList>
            <consortium name="Pathogen Informatics"/>
        </authorList>
    </citation>
    <scope>NUCLEOTIDE SEQUENCE [LARGE SCALE GENOMIC DNA]</scope>
    <source>
        <strain evidence="1 2">Egypt</strain>
    </source>
</reference>
<accession>A0A183A0H1</accession>
<sequence>MVLHDQIHHAVKFYVDARIEIEKNNFFAQPQLYHVARRVLCYGAFLINTSEAMKHLKQLRQFYCAMHLDEEIIFSVQRIRNNTNVN</sequence>
<keyword evidence="2" id="KW-1185">Reference proteome</keyword>
<protein>
    <submittedName>
        <fullName evidence="1 3">Uncharacterized protein</fullName>
    </submittedName>
</protein>
<proteinExistence type="predicted"/>
<evidence type="ECO:0000313" key="1">
    <source>
        <dbReference type="EMBL" id="VDP22900.1"/>
    </source>
</evidence>
<dbReference type="Proteomes" id="UP000272942">
    <property type="component" value="Unassembled WGS sequence"/>
</dbReference>
<dbReference type="WBParaSite" id="ECPE_0000045601-mRNA-1">
    <property type="protein sequence ID" value="ECPE_0000045601-mRNA-1"/>
    <property type="gene ID" value="ECPE_0000045601"/>
</dbReference>
<evidence type="ECO:0000313" key="2">
    <source>
        <dbReference type="Proteomes" id="UP000272942"/>
    </source>
</evidence>
<reference evidence="3" key="1">
    <citation type="submission" date="2016-06" db="UniProtKB">
        <authorList>
            <consortium name="WormBaseParasite"/>
        </authorList>
    </citation>
    <scope>IDENTIFICATION</scope>
</reference>